<name>A0ABM7QN21_9GAMM</name>
<organism evidence="1 2">
    <name type="scientific">Allochromatium tepidum</name>
    <dbReference type="NCBI Taxonomy" id="553982"/>
    <lineage>
        <taxon>Bacteria</taxon>
        <taxon>Pseudomonadati</taxon>
        <taxon>Pseudomonadota</taxon>
        <taxon>Gammaproteobacteria</taxon>
        <taxon>Chromatiales</taxon>
        <taxon>Chromatiaceae</taxon>
        <taxon>Allochromatium</taxon>
    </lineage>
</organism>
<evidence type="ECO:0008006" key="3">
    <source>
        <dbReference type="Google" id="ProtNLM"/>
    </source>
</evidence>
<sequence>MAINFVVCMRKDNLGDLSGDDIQVGHLYEVVEAHAGHGMIRILDESGDDYLYPETCFEPVALADDVAQRLSEVLPHQAQGMERHHAELHRP</sequence>
<dbReference type="EMBL" id="AP024563">
    <property type="protein sequence ID" value="BCU07400.1"/>
    <property type="molecule type" value="Genomic_DNA"/>
</dbReference>
<evidence type="ECO:0000313" key="2">
    <source>
        <dbReference type="Proteomes" id="UP000680679"/>
    </source>
</evidence>
<dbReference type="Proteomes" id="UP000680679">
    <property type="component" value="Chromosome"/>
</dbReference>
<evidence type="ECO:0000313" key="1">
    <source>
        <dbReference type="EMBL" id="BCU07400.1"/>
    </source>
</evidence>
<protein>
    <recommendedName>
        <fullName evidence="3">DUF4926 domain-containing protein</fullName>
    </recommendedName>
</protein>
<reference evidence="1 2" key="1">
    <citation type="submission" date="2021-04" db="EMBL/GenBank/DDBJ databases">
        <title>Complete genome sequencing of Allochromatium tepidum strain NZ.</title>
        <authorList>
            <person name="Tsukatani Y."/>
            <person name="Mori H."/>
        </authorList>
    </citation>
    <scope>NUCLEOTIDE SEQUENCE [LARGE SCALE GENOMIC DNA]</scope>
    <source>
        <strain evidence="1 2">NZ</strain>
    </source>
</reference>
<gene>
    <name evidence="1" type="ORF">Atep_20770</name>
</gene>
<proteinExistence type="predicted"/>
<keyword evidence="2" id="KW-1185">Reference proteome</keyword>
<accession>A0ABM7QN21</accession>